<keyword evidence="5" id="KW-0472">Membrane</keyword>
<reference evidence="7 8" key="1">
    <citation type="journal article" date="2017" name="Genome Biol.">
        <title>New reference genome sequences of hot pepper reveal the massive evolution of plant disease-resistance genes by retroduplication.</title>
        <authorList>
            <person name="Kim S."/>
            <person name="Park J."/>
            <person name="Yeom S.I."/>
            <person name="Kim Y.M."/>
            <person name="Seo E."/>
            <person name="Kim K.T."/>
            <person name="Kim M.S."/>
            <person name="Lee J.M."/>
            <person name="Cheong K."/>
            <person name="Shin H.S."/>
            <person name="Kim S.B."/>
            <person name="Han K."/>
            <person name="Lee J."/>
            <person name="Park M."/>
            <person name="Lee H.A."/>
            <person name="Lee H.Y."/>
            <person name="Lee Y."/>
            <person name="Oh S."/>
            <person name="Lee J.H."/>
            <person name="Choi E."/>
            <person name="Choi E."/>
            <person name="Lee S.E."/>
            <person name="Jeon J."/>
            <person name="Kim H."/>
            <person name="Choi G."/>
            <person name="Song H."/>
            <person name="Lee J."/>
            <person name="Lee S.C."/>
            <person name="Kwon J.K."/>
            <person name="Lee H.Y."/>
            <person name="Koo N."/>
            <person name="Hong Y."/>
            <person name="Kim R.W."/>
            <person name="Kang W.H."/>
            <person name="Huh J.H."/>
            <person name="Kang B.C."/>
            <person name="Yang T.J."/>
            <person name="Lee Y.H."/>
            <person name="Bennetzen J.L."/>
            <person name="Choi D."/>
        </authorList>
    </citation>
    <scope>NUCLEOTIDE SEQUENCE [LARGE SCALE GENOMIC DNA]</scope>
    <source>
        <strain evidence="8">cv. PBC81</strain>
    </source>
</reference>
<evidence type="ECO:0000256" key="1">
    <source>
        <dbReference type="ARBA" id="ARBA00004479"/>
    </source>
</evidence>
<keyword evidence="4" id="KW-1133">Transmembrane helix</keyword>
<keyword evidence="8" id="KW-1185">Reference proteome</keyword>
<sequence length="229" mass="25973">MSRDCCLWDEVTCDEMTGHVIELDLHCSQLVGKIDSNSILFQLSHLQRLDLLRNNFSNSHISPEFEDKLKFGPRDFKFLLQNLTQLTELDHTLINISSAIPLNFSSHLTILTLKETGLYGIIPESIFHLPNLVTLELQFNDQLHGYFPKTKWNSSAFFRVLDLNEVNLSGNFLPESLVYITSLHFLSLAYCNLRGPIPESLSNLTRLESLVLDGNTMNGTIPSGIFSFP</sequence>
<keyword evidence="2" id="KW-0812">Transmembrane</keyword>
<evidence type="ECO:0000313" key="7">
    <source>
        <dbReference type="EMBL" id="PHT32539.1"/>
    </source>
</evidence>
<keyword evidence="3" id="KW-0732">Signal</keyword>
<dbReference type="PANTHER" id="PTHR48061">
    <property type="entry name" value="LEUCINE-RICH REPEAT RECEPTOR PROTEIN KINASE EMS1-LIKE-RELATED"/>
    <property type="match status" value="1"/>
</dbReference>
<evidence type="ECO:0000256" key="4">
    <source>
        <dbReference type="ARBA" id="ARBA00022989"/>
    </source>
</evidence>
<gene>
    <name evidence="7" type="ORF">CQW23_28876</name>
</gene>
<dbReference type="EMBL" id="MLFT02000012">
    <property type="protein sequence ID" value="PHT32539.1"/>
    <property type="molecule type" value="Genomic_DNA"/>
</dbReference>
<evidence type="ECO:0000256" key="5">
    <source>
        <dbReference type="ARBA" id="ARBA00023136"/>
    </source>
</evidence>
<evidence type="ECO:0000256" key="3">
    <source>
        <dbReference type="ARBA" id="ARBA00022729"/>
    </source>
</evidence>
<evidence type="ECO:0000313" key="8">
    <source>
        <dbReference type="Proteomes" id="UP000224567"/>
    </source>
</evidence>
<dbReference type="InterPro" id="IPR032675">
    <property type="entry name" value="LRR_dom_sf"/>
</dbReference>
<protein>
    <recommendedName>
        <fullName evidence="9">Leucine-rich repeat-containing N-terminal plant-type domain-containing protein</fullName>
    </recommendedName>
</protein>
<dbReference type="PANTHER" id="PTHR48061:SF18">
    <property type="entry name" value="HCR2-0B"/>
    <property type="match status" value="1"/>
</dbReference>
<dbReference type="SUPFAM" id="SSF52058">
    <property type="entry name" value="L domain-like"/>
    <property type="match status" value="1"/>
</dbReference>
<organism evidence="7 8">
    <name type="scientific">Capsicum baccatum</name>
    <name type="common">Peruvian pepper</name>
    <dbReference type="NCBI Taxonomy" id="33114"/>
    <lineage>
        <taxon>Eukaryota</taxon>
        <taxon>Viridiplantae</taxon>
        <taxon>Streptophyta</taxon>
        <taxon>Embryophyta</taxon>
        <taxon>Tracheophyta</taxon>
        <taxon>Spermatophyta</taxon>
        <taxon>Magnoliopsida</taxon>
        <taxon>eudicotyledons</taxon>
        <taxon>Gunneridae</taxon>
        <taxon>Pentapetalae</taxon>
        <taxon>asterids</taxon>
        <taxon>lamiids</taxon>
        <taxon>Solanales</taxon>
        <taxon>Solanaceae</taxon>
        <taxon>Solanoideae</taxon>
        <taxon>Capsiceae</taxon>
        <taxon>Capsicum</taxon>
    </lineage>
</organism>
<dbReference type="OrthoDB" id="1305316at2759"/>
<evidence type="ECO:0000256" key="2">
    <source>
        <dbReference type="ARBA" id="ARBA00022692"/>
    </source>
</evidence>
<dbReference type="STRING" id="33114.A0A2G2VHX2"/>
<keyword evidence="6" id="KW-0325">Glycoprotein</keyword>
<reference evidence="8" key="2">
    <citation type="journal article" date="2017" name="J. Anim. Genet.">
        <title>Multiple reference genome sequences of hot pepper reveal the massive evolution of plant disease resistance genes by retroduplication.</title>
        <authorList>
            <person name="Kim S."/>
            <person name="Park J."/>
            <person name="Yeom S.-I."/>
            <person name="Kim Y.-M."/>
            <person name="Seo E."/>
            <person name="Kim K.-T."/>
            <person name="Kim M.-S."/>
            <person name="Lee J.M."/>
            <person name="Cheong K."/>
            <person name="Shin H.-S."/>
            <person name="Kim S.-B."/>
            <person name="Han K."/>
            <person name="Lee J."/>
            <person name="Park M."/>
            <person name="Lee H.-A."/>
            <person name="Lee H.-Y."/>
            <person name="Lee Y."/>
            <person name="Oh S."/>
            <person name="Lee J.H."/>
            <person name="Choi E."/>
            <person name="Choi E."/>
            <person name="Lee S.E."/>
            <person name="Jeon J."/>
            <person name="Kim H."/>
            <person name="Choi G."/>
            <person name="Song H."/>
            <person name="Lee J."/>
            <person name="Lee S.-C."/>
            <person name="Kwon J.-K."/>
            <person name="Lee H.-Y."/>
            <person name="Koo N."/>
            <person name="Hong Y."/>
            <person name="Kim R.W."/>
            <person name="Kang W.-H."/>
            <person name="Huh J.H."/>
            <person name="Kang B.-C."/>
            <person name="Yang T.-J."/>
            <person name="Lee Y.-H."/>
            <person name="Bennetzen J.L."/>
            <person name="Choi D."/>
        </authorList>
    </citation>
    <scope>NUCLEOTIDE SEQUENCE [LARGE SCALE GENOMIC DNA]</scope>
    <source>
        <strain evidence="8">cv. PBC81</strain>
    </source>
</reference>
<dbReference type="GO" id="GO:0016020">
    <property type="term" value="C:membrane"/>
    <property type="evidence" value="ECO:0007669"/>
    <property type="project" value="UniProtKB-SubCell"/>
</dbReference>
<name>A0A2G2VHX2_CAPBA</name>
<dbReference type="Pfam" id="PF00560">
    <property type="entry name" value="LRR_1"/>
    <property type="match status" value="1"/>
</dbReference>
<dbReference type="InterPro" id="IPR046956">
    <property type="entry name" value="RLP23-like"/>
</dbReference>
<dbReference type="Gene3D" id="3.80.10.10">
    <property type="entry name" value="Ribonuclease Inhibitor"/>
    <property type="match status" value="2"/>
</dbReference>
<proteinExistence type="predicted"/>
<dbReference type="AlphaFoldDB" id="A0A2G2VHX2"/>
<evidence type="ECO:0008006" key="9">
    <source>
        <dbReference type="Google" id="ProtNLM"/>
    </source>
</evidence>
<accession>A0A2G2VHX2</accession>
<evidence type="ECO:0000256" key="6">
    <source>
        <dbReference type="ARBA" id="ARBA00023180"/>
    </source>
</evidence>
<dbReference type="Proteomes" id="UP000224567">
    <property type="component" value="Unassembled WGS sequence"/>
</dbReference>
<comment type="caution">
    <text evidence="7">The sequence shown here is derived from an EMBL/GenBank/DDBJ whole genome shotgun (WGS) entry which is preliminary data.</text>
</comment>
<dbReference type="InterPro" id="IPR001611">
    <property type="entry name" value="Leu-rich_rpt"/>
</dbReference>
<comment type="subcellular location">
    <subcellularLocation>
        <location evidence="1">Membrane</location>
        <topology evidence="1">Single-pass type I membrane protein</topology>
    </subcellularLocation>
</comment>